<evidence type="ECO:0000313" key="1">
    <source>
        <dbReference type="EMBL" id="KAK7385329.1"/>
    </source>
</evidence>
<reference evidence="1 2" key="1">
    <citation type="submission" date="2024-01" db="EMBL/GenBank/DDBJ databases">
        <title>The genomes of 5 underutilized Papilionoideae crops provide insights into root nodulation and disease resistanc.</title>
        <authorList>
            <person name="Jiang F."/>
        </authorList>
    </citation>
    <scope>NUCLEOTIDE SEQUENCE [LARGE SCALE GENOMIC DNA]</scope>
    <source>
        <strain evidence="1">DUOXIRENSHENG_FW03</strain>
        <tissue evidence="1">Leaves</tissue>
    </source>
</reference>
<dbReference type="Proteomes" id="UP001386955">
    <property type="component" value="Unassembled WGS sequence"/>
</dbReference>
<proteinExistence type="predicted"/>
<dbReference type="EMBL" id="JAYMYS010000008">
    <property type="protein sequence ID" value="KAK7385329.1"/>
    <property type="molecule type" value="Genomic_DNA"/>
</dbReference>
<dbReference type="AlphaFoldDB" id="A0AAN9RZ66"/>
<name>A0AAN9RZ66_PSOTE</name>
<gene>
    <name evidence="1" type="ORF">VNO78_31045</name>
</gene>
<sequence>MLLEFKILFSLANLVVKDVTPLCIFILKLWNLNFDRFSRAFLFLFNADFSNLSGWMGSSEETLMYMDFGVFIDDSRYCQGYRAKVGF</sequence>
<evidence type="ECO:0000313" key="2">
    <source>
        <dbReference type="Proteomes" id="UP001386955"/>
    </source>
</evidence>
<accession>A0AAN9RZ66</accession>
<comment type="caution">
    <text evidence="1">The sequence shown here is derived from an EMBL/GenBank/DDBJ whole genome shotgun (WGS) entry which is preliminary data.</text>
</comment>
<organism evidence="1 2">
    <name type="scientific">Psophocarpus tetragonolobus</name>
    <name type="common">Winged bean</name>
    <name type="synonym">Dolichos tetragonolobus</name>
    <dbReference type="NCBI Taxonomy" id="3891"/>
    <lineage>
        <taxon>Eukaryota</taxon>
        <taxon>Viridiplantae</taxon>
        <taxon>Streptophyta</taxon>
        <taxon>Embryophyta</taxon>
        <taxon>Tracheophyta</taxon>
        <taxon>Spermatophyta</taxon>
        <taxon>Magnoliopsida</taxon>
        <taxon>eudicotyledons</taxon>
        <taxon>Gunneridae</taxon>
        <taxon>Pentapetalae</taxon>
        <taxon>rosids</taxon>
        <taxon>fabids</taxon>
        <taxon>Fabales</taxon>
        <taxon>Fabaceae</taxon>
        <taxon>Papilionoideae</taxon>
        <taxon>50 kb inversion clade</taxon>
        <taxon>NPAAA clade</taxon>
        <taxon>indigoferoid/millettioid clade</taxon>
        <taxon>Phaseoleae</taxon>
        <taxon>Psophocarpus</taxon>
    </lineage>
</organism>
<keyword evidence="2" id="KW-1185">Reference proteome</keyword>
<protein>
    <submittedName>
        <fullName evidence="1">Uncharacterized protein</fullName>
    </submittedName>
</protein>